<proteinExistence type="predicted"/>
<organism evidence="2 3">
    <name type="scientific">Mycolicibacterium grossiae</name>
    <dbReference type="NCBI Taxonomy" id="1552759"/>
    <lineage>
        <taxon>Bacteria</taxon>
        <taxon>Bacillati</taxon>
        <taxon>Actinomycetota</taxon>
        <taxon>Actinomycetes</taxon>
        <taxon>Mycobacteriales</taxon>
        <taxon>Mycobacteriaceae</taxon>
        <taxon>Mycolicibacterium</taxon>
    </lineage>
</organism>
<reference evidence="2 3" key="1">
    <citation type="submission" date="2016-09" db="EMBL/GenBank/DDBJ databases">
        <title>genome sequence of Mycobacterium sp. 739 SCH.</title>
        <authorList>
            <person name="Greninger A.L."/>
            <person name="Qin X."/>
            <person name="Jerome K."/>
            <person name="Vora S."/>
            <person name="Quinn K."/>
        </authorList>
    </citation>
    <scope>NUCLEOTIDE SEQUENCE [LARGE SCALE GENOMIC DNA]</scope>
    <source>
        <strain evidence="2 3">SCH</strain>
    </source>
</reference>
<keyword evidence="1" id="KW-0472">Membrane</keyword>
<gene>
    <name evidence="2" type="ORF">BEL07_25545</name>
</gene>
<keyword evidence="3" id="KW-1185">Reference proteome</keyword>
<dbReference type="Proteomes" id="UP000178953">
    <property type="component" value="Unassembled WGS sequence"/>
</dbReference>
<dbReference type="AlphaFoldDB" id="A0A1E8PX89"/>
<feature type="transmembrane region" description="Helical" evidence="1">
    <location>
        <begin position="74"/>
        <end position="92"/>
    </location>
</feature>
<feature type="transmembrane region" description="Helical" evidence="1">
    <location>
        <begin position="34"/>
        <end position="54"/>
    </location>
</feature>
<evidence type="ECO:0000313" key="3">
    <source>
        <dbReference type="Proteomes" id="UP000178953"/>
    </source>
</evidence>
<name>A0A1E8PX89_9MYCO</name>
<evidence type="ECO:0000256" key="1">
    <source>
        <dbReference type="SAM" id="Phobius"/>
    </source>
</evidence>
<protein>
    <submittedName>
        <fullName evidence="2">Uncharacterized protein</fullName>
    </submittedName>
</protein>
<keyword evidence="1" id="KW-0812">Transmembrane</keyword>
<keyword evidence="1" id="KW-1133">Transmembrane helix</keyword>
<dbReference type="EMBL" id="MCHX01000087">
    <property type="protein sequence ID" value="OFJ50933.1"/>
    <property type="molecule type" value="Genomic_DNA"/>
</dbReference>
<evidence type="ECO:0000313" key="2">
    <source>
        <dbReference type="EMBL" id="OFJ50933.1"/>
    </source>
</evidence>
<sequence>MVRRIEAARGLRDGGATVDETTVSDLSAGLGSGVVALSFWAAIAILGISGLLALSKVSWNRITDPRPPGGGARVLAIGLITAFLIASTPRLTTMGSDLAGGVVGGGEGGEAQRPGVMEYFASLSTGSLWAASANVAVWLIAVVATLAVGLARRGFTAE</sequence>
<comment type="caution">
    <text evidence="2">The sequence shown here is derived from an EMBL/GenBank/DDBJ whole genome shotgun (WGS) entry which is preliminary data.</text>
</comment>
<accession>A0A1E8PX89</accession>
<feature type="transmembrane region" description="Helical" evidence="1">
    <location>
        <begin position="128"/>
        <end position="151"/>
    </location>
</feature>